<dbReference type="EMBL" id="BJWJ01000055">
    <property type="protein sequence ID" value="GEM05839.1"/>
    <property type="molecule type" value="Genomic_DNA"/>
</dbReference>
<proteinExistence type="predicted"/>
<reference evidence="1 2" key="1">
    <citation type="submission" date="2019-07" db="EMBL/GenBank/DDBJ databases">
        <title>Whole genome shotgun sequence of Halolactibacillus miurensis NBRC 100873.</title>
        <authorList>
            <person name="Hosoyama A."/>
            <person name="Uohara A."/>
            <person name="Ohji S."/>
            <person name="Ichikawa N."/>
        </authorList>
    </citation>
    <scope>NUCLEOTIDE SEQUENCE [LARGE SCALE GENOMIC DNA]</scope>
    <source>
        <strain evidence="1 2">NBRC 100873</strain>
    </source>
</reference>
<organism evidence="1 2">
    <name type="scientific">Halolactibacillus miurensis</name>
    <dbReference type="NCBI Taxonomy" id="306541"/>
    <lineage>
        <taxon>Bacteria</taxon>
        <taxon>Bacillati</taxon>
        <taxon>Bacillota</taxon>
        <taxon>Bacilli</taxon>
        <taxon>Bacillales</taxon>
        <taxon>Bacillaceae</taxon>
        <taxon>Halolactibacillus</taxon>
    </lineage>
</organism>
<name>A0ABQ0W1M9_9BACI</name>
<dbReference type="Proteomes" id="UP000321773">
    <property type="component" value="Unassembled WGS sequence"/>
</dbReference>
<comment type="caution">
    <text evidence="1">The sequence shown here is derived from an EMBL/GenBank/DDBJ whole genome shotgun (WGS) entry which is preliminary data.</text>
</comment>
<evidence type="ECO:0000313" key="1">
    <source>
        <dbReference type="EMBL" id="GEM05839.1"/>
    </source>
</evidence>
<sequence>MINIHYETLASREYYEYKNTSDFIATWGVYDKYSGNYMYSTTTSQKGVFNISWKRVKQSKLRSHLPRKKLFQLVF</sequence>
<evidence type="ECO:0000313" key="2">
    <source>
        <dbReference type="Proteomes" id="UP000321773"/>
    </source>
</evidence>
<keyword evidence="2" id="KW-1185">Reference proteome</keyword>
<accession>A0ABQ0W1M9</accession>
<protein>
    <submittedName>
        <fullName evidence="1">Uncharacterized protein</fullName>
    </submittedName>
</protein>
<gene>
    <name evidence="1" type="ORF">HMI01_28270</name>
</gene>